<comment type="catalytic activity">
    <reaction evidence="10 12">
        <text>ATP + H2O = ADP + phosphate + H(+)</text>
        <dbReference type="Rhea" id="RHEA:13065"/>
        <dbReference type="ChEBI" id="CHEBI:15377"/>
        <dbReference type="ChEBI" id="CHEBI:15378"/>
        <dbReference type="ChEBI" id="CHEBI:30616"/>
        <dbReference type="ChEBI" id="CHEBI:43474"/>
        <dbReference type="ChEBI" id="CHEBI:456216"/>
        <dbReference type="EC" id="5.6.2.3"/>
    </reaction>
</comment>
<dbReference type="RefSeq" id="WP_039222551.1">
    <property type="nucleotide sequence ID" value="NZ_CM003350.1"/>
</dbReference>
<dbReference type="CDD" id="cd00984">
    <property type="entry name" value="DnaB_C"/>
    <property type="match status" value="1"/>
</dbReference>
<organism evidence="14 15">
    <name type="scientific">Clostridium novyi B str. ATCC 27606</name>
    <dbReference type="NCBI Taxonomy" id="1443123"/>
    <lineage>
        <taxon>Bacteria</taxon>
        <taxon>Bacillati</taxon>
        <taxon>Bacillota</taxon>
        <taxon>Clostridia</taxon>
        <taxon>Eubacteriales</taxon>
        <taxon>Clostridiaceae</taxon>
        <taxon>Clostridium</taxon>
    </lineage>
</organism>
<dbReference type="Gene3D" id="3.40.50.300">
    <property type="entry name" value="P-loop containing nucleotide triphosphate hydrolases"/>
    <property type="match status" value="1"/>
</dbReference>
<keyword evidence="9" id="KW-0413">Isomerase</keyword>
<comment type="caution">
    <text evidence="14">The sequence shown here is derived from an EMBL/GenBank/DDBJ whole genome shotgun (WGS) entry which is preliminary data.</text>
</comment>
<dbReference type="InterPro" id="IPR003593">
    <property type="entry name" value="AAA+_ATPase"/>
</dbReference>
<evidence type="ECO:0000256" key="11">
    <source>
        <dbReference type="NCBIfam" id="TIGR00665"/>
    </source>
</evidence>
<proteinExistence type="inferred from homology"/>
<gene>
    <name evidence="14" type="ORF">Z959_p0030</name>
</gene>
<dbReference type="GO" id="GO:0005829">
    <property type="term" value="C:cytosol"/>
    <property type="evidence" value="ECO:0007669"/>
    <property type="project" value="TreeGrafter"/>
</dbReference>
<evidence type="ECO:0000259" key="13">
    <source>
        <dbReference type="PROSITE" id="PS51199"/>
    </source>
</evidence>
<dbReference type="Gene3D" id="1.10.860.10">
    <property type="entry name" value="DNAb Helicase, Chain A"/>
    <property type="match status" value="1"/>
</dbReference>
<dbReference type="SMART" id="SM00382">
    <property type="entry name" value="AAA"/>
    <property type="match status" value="1"/>
</dbReference>
<evidence type="ECO:0000256" key="9">
    <source>
        <dbReference type="ARBA" id="ARBA00023235"/>
    </source>
</evidence>
<dbReference type="Pfam" id="PF03796">
    <property type="entry name" value="DnaB_C"/>
    <property type="match status" value="1"/>
</dbReference>
<dbReference type="AlphaFoldDB" id="A0AA40M4C9"/>
<dbReference type="GO" id="GO:0006269">
    <property type="term" value="P:DNA replication, synthesis of primer"/>
    <property type="evidence" value="ECO:0007669"/>
    <property type="project" value="UniProtKB-UniRule"/>
</dbReference>
<dbReference type="SUPFAM" id="SSF48024">
    <property type="entry name" value="N-terminal domain of DnaB helicase"/>
    <property type="match status" value="1"/>
</dbReference>
<sequence length="436" mass="49308">MNEIKALPADVEIECNLLGELFANNNSINEVIEILEPNDFYSSANEIIFRTIVKLYMEDIKPDVITVVNEIGTSRLSQIGGITYVSKLIGSGIGSSNTKKYAEIIKEKSNRRKLIEAAKELVEKAYKEENNIEDLVNDTQDKLLKTTQMNKNVVYTDQDLMAYTLETMEQRYKSGGEIPGMRTGFRTLDNAINGLKRGNLNVIAARPSMGKTLFALNLADGLAEQGYKVVLFEMEMTPEDLGMRRLASKALIDSVKINRGQLNNEEWNNVAHKASAIAGKNNIFTDCSVNLSIADIKARSKRLKQKHNLDVIIIDHLTLMKMSRKDRRDLEVADTTMHLKFLAKELDVTIILLSQLNRGVEQRTDKRPMLSDLRESGAIEQDGDVIMFLYRDEYYDPNSEEKGILEVNIAKQRNGGTGILKFYYKKEFQKVGELYG</sequence>
<dbReference type="SUPFAM" id="SSF52540">
    <property type="entry name" value="P-loop containing nucleoside triphosphate hydrolases"/>
    <property type="match status" value="1"/>
</dbReference>
<geneLocation type="plasmid" evidence="14 15">
    <name>p2Cn27606</name>
</geneLocation>
<evidence type="ECO:0000256" key="10">
    <source>
        <dbReference type="ARBA" id="ARBA00048954"/>
    </source>
</evidence>
<dbReference type="InterPro" id="IPR007694">
    <property type="entry name" value="DNA_helicase_DnaB-like_C"/>
</dbReference>
<dbReference type="EMBL" id="JENW01000167">
    <property type="protein sequence ID" value="KEI11467.1"/>
    <property type="molecule type" value="Genomic_DNA"/>
</dbReference>
<dbReference type="PANTHER" id="PTHR30153:SF2">
    <property type="entry name" value="REPLICATIVE DNA HELICASE"/>
    <property type="match status" value="1"/>
</dbReference>
<keyword evidence="15" id="KW-1185">Reference proteome</keyword>
<keyword evidence="4 12" id="KW-0547">Nucleotide-binding</keyword>
<evidence type="ECO:0000256" key="5">
    <source>
        <dbReference type="ARBA" id="ARBA00022801"/>
    </source>
</evidence>
<keyword evidence="3 12" id="KW-0235">DNA replication</keyword>
<evidence type="ECO:0000313" key="14">
    <source>
        <dbReference type="EMBL" id="KEI11467.1"/>
    </source>
</evidence>
<dbReference type="InterPro" id="IPR007692">
    <property type="entry name" value="DNA_helicase_DnaB"/>
</dbReference>
<dbReference type="GO" id="GO:0003677">
    <property type="term" value="F:DNA binding"/>
    <property type="evidence" value="ECO:0007669"/>
    <property type="project" value="UniProtKB-UniRule"/>
</dbReference>
<evidence type="ECO:0000256" key="12">
    <source>
        <dbReference type="RuleBase" id="RU362085"/>
    </source>
</evidence>
<dbReference type="GO" id="GO:0005524">
    <property type="term" value="F:ATP binding"/>
    <property type="evidence" value="ECO:0007669"/>
    <property type="project" value="UniProtKB-UniRule"/>
</dbReference>
<dbReference type="EC" id="5.6.2.3" evidence="11 12"/>
<evidence type="ECO:0000256" key="7">
    <source>
        <dbReference type="ARBA" id="ARBA00022840"/>
    </source>
</evidence>
<comment type="similarity">
    <text evidence="1 12">Belongs to the helicase family. DnaB subfamily.</text>
</comment>
<keyword evidence="8 12" id="KW-0238">DNA-binding</keyword>
<accession>A0AA40M4C9</accession>
<dbReference type="NCBIfam" id="TIGR00665">
    <property type="entry name" value="DnaB"/>
    <property type="match status" value="1"/>
</dbReference>
<dbReference type="Pfam" id="PF00772">
    <property type="entry name" value="DnaB"/>
    <property type="match status" value="1"/>
</dbReference>
<dbReference type="Proteomes" id="UP000027770">
    <property type="component" value="Plasmid p2Cn27606"/>
</dbReference>
<keyword evidence="6 12" id="KW-0347">Helicase</keyword>
<dbReference type="PROSITE" id="PS51199">
    <property type="entry name" value="SF4_HELICASE"/>
    <property type="match status" value="1"/>
</dbReference>
<dbReference type="InterPro" id="IPR007693">
    <property type="entry name" value="DNA_helicase_DnaB-like_N"/>
</dbReference>
<keyword evidence="7 12" id="KW-0067">ATP-binding</keyword>
<evidence type="ECO:0000313" key="15">
    <source>
        <dbReference type="Proteomes" id="UP000027770"/>
    </source>
</evidence>
<keyword evidence="5 12" id="KW-0378">Hydrolase</keyword>
<name>A0AA40M4C9_CLONO</name>
<evidence type="ECO:0000256" key="6">
    <source>
        <dbReference type="ARBA" id="ARBA00022806"/>
    </source>
</evidence>
<evidence type="ECO:0000256" key="3">
    <source>
        <dbReference type="ARBA" id="ARBA00022705"/>
    </source>
</evidence>
<dbReference type="GO" id="GO:0016787">
    <property type="term" value="F:hydrolase activity"/>
    <property type="evidence" value="ECO:0007669"/>
    <property type="project" value="UniProtKB-KW"/>
</dbReference>
<evidence type="ECO:0000256" key="1">
    <source>
        <dbReference type="ARBA" id="ARBA00008428"/>
    </source>
</evidence>
<reference evidence="15" key="1">
    <citation type="journal article" date="2014" name="PLoS ONE">
        <title>Plasmidome interchange between Clostridium botulinum, Clostridium novyi and Clostridium haemolyticum converts strains of independent lineages into distinctly different pathogens.</title>
        <authorList>
            <person name="Skarin H."/>
            <person name="Segerman B."/>
        </authorList>
    </citation>
    <scope>NUCLEOTIDE SEQUENCE [LARGE SCALE GENOMIC DNA]</scope>
    <source>
        <strain evidence="15">ATCC 27606</strain>
    </source>
</reference>
<protein>
    <recommendedName>
        <fullName evidence="11 12">Replicative DNA helicase</fullName>
        <ecNumber evidence="11 12">5.6.2.3</ecNumber>
    </recommendedName>
</protein>
<dbReference type="InterPro" id="IPR036185">
    <property type="entry name" value="DNA_heli_DnaB-like_N_sf"/>
</dbReference>
<dbReference type="GO" id="GO:0043139">
    <property type="term" value="F:5'-3' DNA helicase activity"/>
    <property type="evidence" value="ECO:0007669"/>
    <property type="project" value="UniProtKB-EC"/>
</dbReference>
<dbReference type="PANTHER" id="PTHR30153">
    <property type="entry name" value="REPLICATIVE DNA HELICASE DNAB"/>
    <property type="match status" value="1"/>
</dbReference>
<evidence type="ECO:0000256" key="8">
    <source>
        <dbReference type="ARBA" id="ARBA00023125"/>
    </source>
</evidence>
<keyword evidence="14" id="KW-0614">Plasmid</keyword>
<keyword evidence="2 12" id="KW-0639">Primosome</keyword>
<feature type="domain" description="SF4 helicase" evidence="13">
    <location>
        <begin position="174"/>
        <end position="436"/>
    </location>
</feature>
<evidence type="ECO:0000256" key="2">
    <source>
        <dbReference type="ARBA" id="ARBA00022515"/>
    </source>
</evidence>
<dbReference type="InterPro" id="IPR016136">
    <property type="entry name" value="DNA_helicase_N/primase_C"/>
</dbReference>
<evidence type="ECO:0000256" key="4">
    <source>
        <dbReference type="ARBA" id="ARBA00022741"/>
    </source>
</evidence>
<dbReference type="GO" id="GO:1990077">
    <property type="term" value="C:primosome complex"/>
    <property type="evidence" value="ECO:0007669"/>
    <property type="project" value="UniProtKB-UniRule"/>
</dbReference>
<comment type="function">
    <text evidence="12">The main replicative DNA helicase, it participates in initiation and elongation during chromosome replication. Travels ahead of the DNA replisome, separating dsDNA into templates for DNA synthesis. A processive ATP-dependent 5'-3' DNA helicase it has DNA-dependent ATPase activity.</text>
</comment>
<dbReference type="InterPro" id="IPR027417">
    <property type="entry name" value="P-loop_NTPase"/>
</dbReference>